<keyword evidence="2" id="KW-1185">Reference proteome</keyword>
<dbReference type="Proteomes" id="UP000696280">
    <property type="component" value="Unassembled WGS sequence"/>
</dbReference>
<organism evidence="1 2">
    <name type="scientific">Hymenoscyphus fraxineus</name>
    <dbReference type="NCBI Taxonomy" id="746836"/>
    <lineage>
        <taxon>Eukaryota</taxon>
        <taxon>Fungi</taxon>
        <taxon>Dikarya</taxon>
        <taxon>Ascomycota</taxon>
        <taxon>Pezizomycotina</taxon>
        <taxon>Leotiomycetes</taxon>
        <taxon>Helotiales</taxon>
        <taxon>Helotiaceae</taxon>
        <taxon>Hymenoscyphus</taxon>
    </lineage>
</organism>
<evidence type="ECO:0000313" key="2">
    <source>
        <dbReference type="Proteomes" id="UP000696280"/>
    </source>
</evidence>
<gene>
    <name evidence="1" type="ORF">HYFRA_00005891</name>
</gene>
<evidence type="ECO:0000313" key="1">
    <source>
        <dbReference type="EMBL" id="CAG8954271.1"/>
    </source>
</evidence>
<protein>
    <submittedName>
        <fullName evidence="1">Uncharacterized protein</fullName>
    </submittedName>
</protein>
<name>A0A9N9KWA5_9HELO</name>
<accession>A0A9N9KWA5</accession>
<dbReference type="AlphaFoldDB" id="A0A9N9KWA5"/>
<comment type="caution">
    <text evidence="1">The sequence shown here is derived from an EMBL/GenBank/DDBJ whole genome shotgun (WGS) entry which is preliminary data.</text>
</comment>
<reference evidence="1" key="1">
    <citation type="submission" date="2021-07" db="EMBL/GenBank/DDBJ databases">
        <authorList>
            <person name="Durling M."/>
        </authorList>
    </citation>
    <scope>NUCLEOTIDE SEQUENCE</scope>
</reference>
<proteinExistence type="predicted"/>
<dbReference type="EMBL" id="CAJVRL010000056">
    <property type="protein sequence ID" value="CAG8954271.1"/>
    <property type="molecule type" value="Genomic_DNA"/>
</dbReference>
<sequence>MRPATNSVRRTRMWKTELSTAIVFMALMITRDDLNDLLVHKTALSLQLKYEASISTVEAAAIKNDTSGIRRIQ</sequence>